<protein>
    <recommendedName>
        <fullName evidence="6">TauD/TfdA-like domain-containing protein</fullName>
    </recommendedName>
</protein>
<keyword evidence="8" id="KW-1185">Reference proteome</keyword>
<evidence type="ECO:0000259" key="6">
    <source>
        <dbReference type="Pfam" id="PF02668"/>
    </source>
</evidence>
<dbReference type="InterPro" id="IPR051323">
    <property type="entry name" value="AtsK-like"/>
</dbReference>
<feature type="domain" description="TauD/TfdA-like" evidence="6">
    <location>
        <begin position="46"/>
        <end position="294"/>
    </location>
</feature>
<comment type="similarity">
    <text evidence="1">Belongs to the TfdA dioxygenase family.</text>
</comment>
<evidence type="ECO:0000256" key="2">
    <source>
        <dbReference type="ARBA" id="ARBA00022723"/>
    </source>
</evidence>
<gene>
    <name evidence="7" type="ORF">SmJEL517_g03326</name>
</gene>
<comment type="caution">
    <text evidence="7">The sequence shown here is derived from an EMBL/GenBank/DDBJ whole genome shotgun (WGS) entry which is preliminary data.</text>
</comment>
<dbReference type="PANTHER" id="PTHR30468">
    <property type="entry name" value="ALPHA-KETOGLUTARATE-DEPENDENT SULFONATE DIOXYGENASE"/>
    <property type="match status" value="1"/>
</dbReference>
<dbReference type="GeneID" id="42004551"/>
<dbReference type="GO" id="GO:0016706">
    <property type="term" value="F:2-oxoglutarate-dependent dioxygenase activity"/>
    <property type="evidence" value="ECO:0007669"/>
    <property type="project" value="TreeGrafter"/>
</dbReference>
<dbReference type="PANTHER" id="PTHR30468:SF1">
    <property type="entry name" value="ALPHA-KETOGLUTARATE-DEPENDENT SULFONATE DIOXYGENASE"/>
    <property type="match status" value="1"/>
</dbReference>
<sequence length="362" mass="40921">MSTQSNIPHNQEHVVSVTRKPGHLAGTRADPAKKSLYAAAGVKLVNLTPDIGTEIVGLQLKDLNDQQAEDLALLIAERGVVFFRSQDLSVEEQRRLGLRWGKLHDRVPGVGPSAANDVQVIHVDQNSVRAPDSWHQDHSADEEPATITFLVIRDLPEDEVGGDTQWASLYAAYDKLSPEFRKKLEGLSTLQEGSYYPQDDSYEPARGEHPLIRTHPVTGWRILYTNRAWNKQIKGFSKEESDNLLNFLNEHVAKGIEFQVRWKWSKNSVALWDNRATQHRATWDYYPSSRTGTRVVVMGDRSYFDPNSKSRAEALNLPINPSWRLGIAKSVEDIKGINKLGVKFNNQLKGKWQIPIKEDSKL</sequence>
<dbReference type="Proteomes" id="UP000319731">
    <property type="component" value="Unassembled WGS sequence"/>
</dbReference>
<evidence type="ECO:0000256" key="3">
    <source>
        <dbReference type="ARBA" id="ARBA00022964"/>
    </source>
</evidence>
<dbReference type="Pfam" id="PF02668">
    <property type="entry name" value="TauD"/>
    <property type="match status" value="1"/>
</dbReference>
<dbReference type="SUPFAM" id="SSF51197">
    <property type="entry name" value="Clavaminate synthase-like"/>
    <property type="match status" value="1"/>
</dbReference>
<reference evidence="7 8" key="1">
    <citation type="journal article" date="2019" name="Sci. Rep.">
        <title>Comparative genomics of chytrid fungi reveal insights into the obligate biotrophic and pathogenic lifestyle of Synchytrium endobioticum.</title>
        <authorList>
            <person name="van de Vossenberg B.T.L.H."/>
            <person name="Warris S."/>
            <person name="Nguyen H.D.T."/>
            <person name="van Gent-Pelzer M.P.E."/>
            <person name="Joly D.L."/>
            <person name="van de Geest H.C."/>
            <person name="Bonants P.J.M."/>
            <person name="Smith D.S."/>
            <person name="Levesque C.A."/>
            <person name="van der Lee T.A.J."/>
        </authorList>
    </citation>
    <scope>NUCLEOTIDE SEQUENCE [LARGE SCALE GENOMIC DNA]</scope>
    <source>
        <strain evidence="7 8">JEL517</strain>
    </source>
</reference>
<evidence type="ECO:0000313" key="8">
    <source>
        <dbReference type="Proteomes" id="UP000319731"/>
    </source>
</evidence>
<dbReference type="AlphaFoldDB" id="A0A507C8H4"/>
<evidence type="ECO:0000256" key="5">
    <source>
        <dbReference type="ARBA" id="ARBA00023004"/>
    </source>
</evidence>
<name>A0A507C8H4_9FUNG</name>
<dbReference type="STRING" id="1806994.A0A507C8H4"/>
<dbReference type="OrthoDB" id="10257314at2759"/>
<evidence type="ECO:0000256" key="4">
    <source>
        <dbReference type="ARBA" id="ARBA00023002"/>
    </source>
</evidence>
<keyword evidence="2" id="KW-0479">Metal-binding</keyword>
<organism evidence="7 8">
    <name type="scientific">Synchytrium microbalum</name>
    <dbReference type="NCBI Taxonomy" id="1806994"/>
    <lineage>
        <taxon>Eukaryota</taxon>
        <taxon>Fungi</taxon>
        <taxon>Fungi incertae sedis</taxon>
        <taxon>Chytridiomycota</taxon>
        <taxon>Chytridiomycota incertae sedis</taxon>
        <taxon>Chytridiomycetes</taxon>
        <taxon>Synchytriales</taxon>
        <taxon>Synchytriaceae</taxon>
        <taxon>Synchytrium</taxon>
    </lineage>
</organism>
<dbReference type="RefSeq" id="XP_031024717.1">
    <property type="nucleotide sequence ID" value="XM_031169254.1"/>
</dbReference>
<evidence type="ECO:0000313" key="7">
    <source>
        <dbReference type="EMBL" id="TPX33833.1"/>
    </source>
</evidence>
<dbReference type="EMBL" id="QEAO01000017">
    <property type="protein sequence ID" value="TPX33833.1"/>
    <property type="molecule type" value="Genomic_DNA"/>
</dbReference>
<evidence type="ECO:0000256" key="1">
    <source>
        <dbReference type="ARBA" id="ARBA00005896"/>
    </source>
</evidence>
<proteinExistence type="inferred from homology"/>
<dbReference type="InterPro" id="IPR042098">
    <property type="entry name" value="TauD-like_sf"/>
</dbReference>
<keyword evidence="3" id="KW-0223">Dioxygenase</keyword>
<dbReference type="InterPro" id="IPR003819">
    <property type="entry name" value="TauD/TfdA-like"/>
</dbReference>
<accession>A0A507C8H4</accession>
<dbReference type="GO" id="GO:0046872">
    <property type="term" value="F:metal ion binding"/>
    <property type="evidence" value="ECO:0007669"/>
    <property type="project" value="UniProtKB-KW"/>
</dbReference>
<dbReference type="GO" id="GO:0005737">
    <property type="term" value="C:cytoplasm"/>
    <property type="evidence" value="ECO:0007669"/>
    <property type="project" value="TreeGrafter"/>
</dbReference>
<keyword evidence="4" id="KW-0560">Oxidoreductase</keyword>
<dbReference type="Gene3D" id="3.60.130.10">
    <property type="entry name" value="Clavaminate synthase-like"/>
    <property type="match status" value="1"/>
</dbReference>
<keyword evidence="5" id="KW-0408">Iron</keyword>